<accession>A0AAV4VU61</accession>
<gene>
    <name evidence="2" type="ORF">CDAR_590731</name>
</gene>
<proteinExistence type="predicted"/>
<feature type="region of interest" description="Disordered" evidence="1">
    <location>
        <begin position="1"/>
        <end position="37"/>
    </location>
</feature>
<evidence type="ECO:0000313" key="2">
    <source>
        <dbReference type="EMBL" id="GIY73960.1"/>
    </source>
</evidence>
<dbReference type="AlphaFoldDB" id="A0AAV4VU61"/>
<evidence type="ECO:0000313" key="3">
    <source>
        <dbReference type="Proteomes" id="UP001054837"/>
    </source>
</evidence>
<organism evidence="2 3">
    <name type="scientific">Caerostris darwini</name>
    <dbReference type="NCBI Taxonomy" id="1538125"/>
    <lineage>
        <taxon>Eukaryota</taxon>
        <taxon>Metazoa</taxon>
        <taxon>Ecdysozoa</taxon>
        <taxon>Arthropoda</taxon>
        <taxon>Chelicerata</taxon>
        <taxon>Arachnida</taxon>
        <taxon>Araneae</taxon>
        <taxon>Araneomorphae</taxon>
        <taxon>Entelegynae</taxon>
        <taxon>Araneoidea</taxon>
        <taxon>Araneidae</taxon>
        <taxon>Caerostris</taxon>
    </lineage>
</organism>
<name>A0AAV4VU61_9ARAC</name>
<evidence type="ECO:0000256" key="1">
    <source>
        <dbReference type="SAM" id="MobiDB-lite"/>
    </source>
</evidence>
<keyword evidence="3" id="KW-1185">Reference proteome</keyword>
<feature type="compositionally biased region" description="Polar residues" evidence="1">
    <location>
        <begin position="1"/>
        <end position="17"/>
    </location>
</feature>
<protein>
    <submittedName>
        <fullName evidence="2">Uncharacterized protein</fullName>
    </submittedName>
</protein>
<sequence>MSQQLQSARKPQQQPSRSLPLDSEQKQPRTSRMPKLQLKQITERSIDSQRTANRAFSYQPKCVLRNVVCISIQCPHQGDCSP</sequence>
<dbReference type="Proteomes" id="UP001054837">
    <property type="component" value="Unassembled WGS sequence"/>
</dbReference>
<comment type="caution">
    <text evidence="2">The sequence shown here is derived from an EMBL/GenBank/DDBJ whole genome shotgun (WGS) entry which is preliminary data.</text>
</comment>
<dbReference type="EMBL" id="BPLQ01013675">
    <property type="protein sequence ID" value="GIY73960.1"/>
    <property type="molecule type" value="Genomic_DNA"/>
</dbReference>
<reference evidence="2 3" key="1">
    <citation type="submission" date="2021-06" db="EMBL/GenBank/DDBJ databases">
        <title>Caerostris darwini draft genome.</title>
        <authorList>
            <person name="Kono N."/>
            <person name="Arakawa K."/>
        </authorList>
    </citation>
    <scope>NUCLEOTIDE SEQUENCE [LARGE SCALE GENOMIC DNA]</scope>
</reference>